<gene>
    <name evidence="2" type="ORF">BCR33DRAFT_718408</name>
</gene>
<organism evidence="2 3">
    <name type="scientific">Rhizoclosmatium globosum</name>
    <dbReference type="NCBI Taxonomy" id="329046"/>
    <lineage>
        <taxon>Eukaryota</taxon>
        <taxon>Fungi</taxon>
        <taxon>Fungi incertae sedis</taxon>
        <taxon>Chytridiomycota</taxon>
        <taxon>Chytridiomycota incertae sedis</taxon>
        <taxon>Chytridiomycetes</taxon>
        <taxon>Chytridiales</taxon>
        <taxon>Chytriomycetaceae</taxon>
        <taxon>Rhizoclosmatium</taxon>
    </lineage>
</organism>
<dbReference type="EMBL" id="MCGO01000029">
    <property type="protein sequence ID" value="ORY42219.1"/>
    <property type="molecule type" value="Genomic_DNA"/>
</dbReference>
<keyword evidence="1" id="KW-0812">Transmembrane</keyword>
<proteinExistence type="predicted"/>
<dbReference type="PANTHER" id="PTHR40368:SF1">
    <property type="entry name" value="YALI0F14399P"/>
    <property type="match status" value="1"/>
</dbReference>
<evidence type="ECO:0000256" key="1">
    <source>
        <dbReference type="SAM" id="Phobius"/>
    </source>
</evidence>
<evidence type="ECO:0000313" key="2">
    <source>
        <dbReference type="EMBL" id="ORY42219.1"/>
    </source>
</evidence>
<sequence>MGDMVPIECPQIHSNGTISSTVYAPFHCADTNTPLQLPYGLDAMLQCVWSLDEGMYNMISNSLDMKASYTCRVPMSKEASIYFPLTFSFWGQVKSTHIHLMTHWNFLFHAMDGFFLGGSVYPLRDHWVAAEKGSVLLIHGPVRWFAAHTFESTLQDAWLHNANAGTVPNSNAETAKQGPLPPRPIIAPPDNANVKPVKEADLPTVSKLLSAIPRSSFIFYVFASIGASFAISTLVYYAYLKPKLLLEKKRQ</sequence>
<keyword evidence="1" id="KW-0472">Membrane</keyword>
<dbReference type="OrthoDB" id="18530at2759"/>
<dbReference type="Proteomes" id="UP000193642">
    <property type="component" value="Unassembled WGS sequence"/>
</dbReference>
<keyword evidence="1" id="KW-1133">Transmembrane helix</keyword>
<dbReference type="AlphaFoldDB" id="A0A1Y2C5A8"/>
<protein>
    <submittedName>
        <fullName evidence="2">Uncharacterized protein</fullName>
    </submittedName>
</protein>
<dbReference type="STRING" id="329046.A0A1Y2C5A8"/>
<feature type="transmembrane region" description="Helical" evidence="1">
    <location>
        <begin position="217"/>
        <end position="240"/>
    </location>
</feature>
<evidence type="ECO:0000313" key="3">
    <source>
        <dbReference type="Proteomes" id="UP000193642"/>
    </source>
</evidence>
<reference evidence="2 3" key="1">
    <citation type="submission" date="2016-07" db="EMBL/GenBank/DDBJ databases">
        <title>Pervasive Adenine N6-methylation of Active Genes in Fungi.</title>
        <authorList>
            <consortium name="DOE Joint Genome Institute"/>
            <person name="Mondo S.J."/>
            <person name="Dannebaum R.O."/>
            <person name="Kuo R.C."/>
            <person name="Labutti K."/>
            <person name="Haridas S."/>
            <person name="Kuo A."/>
            <person name="Salamov A."/>
            <person name="Ahrendt S.R."/>
            <person name="Lipzen A."/>
            <person name="Sullivan W."/>
            <person name="Andreopoulos W.B."/>
            <person name="Clum A."/>
            <person name="Lindquist E."/>
            <person name="Daum C."/>
            <person name="Ramamoorthy G.K."/>
            <person name="Gryganskyi A."/>
            <person name="Culley D."/>
            <person name="Magnuson J.K."/>
            <person name="James T.Y."/>
            <person name="O'Malley M.A."/>
            <person name="Stajich J.E."/>
            <person name="Spatafora J.W."/>
            <person name="Visel A."/>
            <person name="Grigoriev I.V."/>
        </authorList>
    </citation>
    <scope>NUCLEOTIDE SEQUENCE [LARGE SCALE GENOMIC DNA]</scope>
    <source>
        <strain evidence="2 3">JEL800</strain>
    </source>
</reference>
<keyword evidence="3" id="KW-1185">Reference proteome</keyword>
<accession>A0A1Y2C5A8</accession>
<name>A0A1Y2C5A8_9FUNG</name>
<dbReference type="PANTHER" id="PTHR40368">
    <property type="entry name" value="YALI0F14399P"/>
    <property type="match status" value="1"/>
</dbReference>
<comment type="caution">
    <text evidence="2">The sequence shown here is derived from an EMBL/GenBank/DDBJ whole genome shotgun (WGS) entry which is preliminary data.</text>
</comment>